<dbReference type="CDD" id="cd03587">
    <property type="entry name" value="SOCS"/>
    <property type="match status" value="1"/>
</dbReference>
<keyword evidence="3" id="KW-1185">Reference proteome</keyword>
<dbReference type="InterPro" id="IPR036036">
    <property type="entry name" value="SOCS_box-like_dom_sf"/>
</dbReference>
<feature type="domain" description="SOCS box" evidence="1">
    <location>
        <begin position="137"/>
        <end position="180"/>
    </location>
</feature>
<dbReference type="SUPFAM" id="SSF158235">
    <property type="entry name" value="SOCS box-like"/>
    <property type="match status" value="1"/>
</dbReference>
<comment type="caution">
    <text evidence="2">The sequence shown here is derived from an EMBL/GenBank/DDBJ whole genome shotgun (WGS) entry which is preliminary data.</text>
</comment>
<organism evidence="2 3">
    <name type="scientific">Araneus ventricosus</name>
    <name type="common">Orbweaver spider</name>
    <name type="synonym">Epeira ventricosa</name>
    <dbReference type="NCBI Taxonomy" id="182803"/>
    <lineage>
        <taxon>Eukaryota</taxon>
        <taxon>Metazoa</taxon>
        <taxon>Ecdysozoa</taxon>
        <taxon>Arthropoda</taxon>
        <taxon>Chelicerata</taxon>
        <taxon>Arachnida</taxon>
        <taxon>Araneae</taxon>
        <taxon>Araneomorphae</taxon>
        <taxon>Entelegynae</taxon>
        <taxon>Araneoidea</taxon>
        <taxon>Araneidae</taxon>
        <taxon>Araneus</taxon>
    </lineage>
</organism>
<dbReference type="GO" id="GO:0035556">
    <property type="term" value="P:intracellular signal transduction"/>
    <property type="evidence" value="ECO:0007669"/>
    <property type="project" value="InterPro"/>
</dbReference>
<protein>
    <recommendedName>
        <fullName evidence="1">SOCS box domain-containing protein</fullName>
    </recommendedName>
</protein>
<accession>A0A4Y1ZZX9</accession>
<proteinExistence type="predicted"/>
<dbReference type="Pfam" id="PF07525">
    <property type="entry name" value="SOCS_box"/>
    <property type="match status" value="1"/>
</dbReference>
<evidence type="ECO:0000313" key="2">
    <source>
        <dbReference type="EMBL" id="GBL73081.1"/>
    </source>
</evidence>
<dbReference type="OrthoDB" id="6436962at2759"/>
<dbReference type="InterPro" id="IPR001496">
    <property type="entry name" value="SOCS_box"/>
</dbReference>
<dbReference type="SMART" id="SM00969">
    <property type="entry name" value="SOCS_box"/>
    <property type="match status" value="1"/>
</dbReference>
<dbReference type="AlphaFoldDB" id="A0A4Y1ZZX9"/>
<evidence type="ECO:0000313" key="3">
    <source>
        <dbReference type="Proteomes" id="UP000499080"/>
    </source>
</evidence>
<reference evidence="2 3" key="1">
    <citation type="journal article" date="2019" name="Sci. Rep.">
        <title>Orb-weaving spider Araneus ventricosus genome elucidates the spidroin gene catalogue.</title>
        <authorList>
            <person name="Kono N."/>
            <person name="Nakamura H."/>
            <person name="Ohtoshi R."/>
            <person name="Moran D.A.P."/>
            <person name="Shinohara A."/>
            <person name="Yoshida Y."/>
            <person name="Fujiwara M."/>
            <person name="Mori M."/>
            <person name="Tomita M."/>
            <person name="Arakawa K."/>
        </authorList>
    </citation>
    <scope>NUCLEOTIDE SEQUENCE [LARGE SCALE GENOMIC DNA]</scope>
</reference>
<gene>
    <name evidence="2" type="ORF">AVEN_128236_1</name>
</gene>
<name>A0A4Y1ZZX9_ARAVE</name>
<dbReference type="EMBL" id="BGPR01000002">
    <property type="protein sequence ID" value="GBL73081.1"/>
    <property type="molecule type" value="Genomic_DNA"/>
</dbReference>
<dbReference type="PROSITE" id="PS50225">
    <property type="entry name" value="SOCS"/>
    <property type="match status" value="1"/>
</dbReference>
<dbReference type="Gene3D" id="1.10.750.20">
    <property type="entry name" value="SOCS box"/>
    <property type="match status" value="1"/>
</dbReference>
<evidence type="ECO:0000259" key="1">
    <source>
        <dbReference type="PROSITE" id="PS50225"/>
    </source>
</evidence>
<dbReference type="Proteomes" id="UP000499080">
    <property type="component" value="Unassembled WGS sequence"/>
</dbReference>
<sequence length="180" mass="20871">MAVLAFAHTDSILVATFSAILEKLGYLSPVFGARFNLSKQQQRNLSPDVFPHLYIHNSNDLQIKERNFLFLQIFYVFYFDRDSGLKSLQLVWRSIPYAYISVDELITSYPGLQVSNYLESMHNFLRDITGEVTVHPEPRSLKHYCRTVVRNALSRNSMLFWGIDKIGLPPSILSYLKLEY</sequence>